<dbReference type="Pfam" id="PF00213">
    <property type="entry name" value="OSCP"/>
    <property type="match status" value="1"/>
</dbReference>
<geneLocation type="chloroplast" evidence="10"/>
<dbReference type="NCBIfam" id="TIGR01145">
    <property type="entry name" value="ATP_synt_delta"/>
    <property type="match status" value="1"/>
</dbReference>
<comment type="subunit">
    <text evidence="9">F-type ATPases have 2 components, F(1) - the catalytic core - and F(0) - the membrane proton channel. F(1) has five subunits: alpha(3), beta(3), gamma(1), delta(1), epsilon(1). CF(0) has four main subunits: a(1), b(1), b'(1) and c(10-14). The alpha and beta chains form an alternating ring which encloses part of the gamma chain. F(1) is attached to F(0) by a central stalk formed by the gamma and epsilon chains, while a peripheral stalk is formed by the delta, b and b' chains.</text>
</comment>
<evidence type="ECO:0000256" key="3">
    <source>
        <dbReference type="ARBA" id="ARBA00022448"/>
    </source>
</evidence>
<dbReference type="EMBL" id="MK561359">
    <property type="protein sequence ID" value="QDH81769.1"/>
    <property type="molecule type" value="Genomic_DNA"/>
</dbReference>
<organism evidence="10">
    <name type="scientific">Octactis speculum</name>
    <dbReference type="NCBI Taxonomy" id="3111310"/>
    <lineage>
        <taxon>Eukaryota</taxon>
        <taxon>Sar</taxon>
        <taxon>Stramenopiles</taxon>
        <taxon>Ochrophyta</taxon>
        <taxon>Dictyochophyceae</taxon>
        <taxon>Dictyochales</taxon>
        <taxon>Dictyochaceae</taxon>
        <taxon>Octactis</taxon>
    </lineage>
</organism>
<reference evidence="10" key="1">
    <citation type="submission" date="2019-02" db="EMBL/GenBank/DDBJ databases">
        <title>Dictyochophyceae plastid genomes reveal unusual variability of their organisation.</title>
        <authorList>
            <person name="Han K.Y."/>
            <person name="Maciszewski K."/>
            <person name="Graf L."/>
            <person name="Andersen R.A."/>
            <person name="Karnkowska A."/>
            <person name="Yoon H.S."/>
        </authorList>
    </citation>
    <scope>NUCLEOTIDE SEQUENCE</scope>
</reference>
<evidence type="ECO:0000256" key="7">
    <source>
        <dbReference type="ARBA" id="ARBA00023136"/>
    </source>
</evidence>
<dbReference type="GO" id="GO:0046933">
    <property type="term" value="F:proton-transporting ATP synthase activity, rotational mechanism"/>
    <property type="evidence" value="ECO:0007669"/>
    <property type="project" value="UniProtKB-UniRule"/>
</dbReference>
<comment type="function">
    <text evidence="9">F(1)F(0) ATP synthase produces ATP from ADP in the presence of a proton or sodium gradient. F-type ATPases consist of two structural domains, F(1) containing the extramembraneous catalytic core and F(0) containing the membrane proton channel, linked together by a central stalk and a peripheral stalk. During catalysis, ATP synthesis in the catalytic domain of F(1) is coupled via a rotary mechanism of the central stalk subunits to proton translocation.</text>
</comment>
<dbReference type="SUPFAM" id="SSF47928">
    <property type="entry name" value="N-terminal domain of the delta subunit of the F1F0-ATP synthase"/>
    <property type="match status" value="1"/>
</dbReference>
<evidence type="ECO:0000256" key="6">
    <source>
        <dbReference type="ARBA" id="ARBA00023078"/>
    </source>
</evidence>
<dbReference type="GO" id="GO:0009535">
    <property type="term" value="C:chloroplast thylakoid membrane"/>
    <property type="evidence" value="ECO:0007669"/>
    <property type="project" value="UniProtKB-SubCell"/>
</dbReference>
<dbReference type="AlphaFoldDB" id="A0A514CPN3"/>
<dbReference type="InterPro" id="IPR026015">
    <property type="entry name" value="ATP_synth_OSCP/delta_N_sf"/>
</dbReference>
<evidence type="ECO:0000256" key="8">
    <source>
        <dbReference type="ARBA" id="ARBA00023310"/>
    </source>
</evidence>
<dbReference type="InterPro" id="IPR000711">
    <property type="entry name" value="ATPase_OSCP/dsu"/>
</dbReference>
<dbReference type="Gene3D" id="1.10.520.20">
    <property type="entry name" value="N-terminal domain of the delta subunit of the F1F0-ATP synthase"/>
    <property type="match status" value="1"/>
</dbReference>
<comment type="similarity">
    <text evidence="2 9">Belongs to the ATPase delta chain family.</text>
</comment>
<keyword evidence="7 9" id="KW-0472">Membrane</keyword>
<evidence type="ECO:0000256" key="5">
    <source>
        <dbReference type="ARBA" id="ARBA00023065"/>
    </source>
</evidence>
<dbReference type="GO" id="GO:0045259">
    <property type="term" value="C:proton-transporting ATP synthase complex"/>
    <property type="evidence" value="ECO:0007669"/>
    <property type="project" value="UniProtKB-KW"/>
</dbReference>
<accession>A0A514CPN3</accession>
<name>A0A514CPN3_9STRA</name>
<evidence type="ECO:0000256" key="9">
    <source>
        <dbReference type="HAMAP-Rule" id="MF_01416"/>
    </source>
</evidence>
<protein>
    <recommendedName>
        <fullName evidence="9">ATP synthase subunit delta, chloroplastic</fullName>
    </recommendedName>
    <alternativeName>
        <fullName evidence="9">ATP synthase F(1) sector subunit delta</fullName>
    </alternativeName>
    <alternativeName>
        <fullName evidence="9">F-type ATPase subunit delta</fullName>
    </alternativeName>
</protein>
<keyword evidence="4 9" id="KW-0375">Hydrogen ion transport</keyword>
<proteinExistence type="inferred from homology"/>
<dbReference type="HAMAP" id="MF_01416">
    <property type="entry name" value="ATP_synth_delta_bact"/>
    <property type="match status" value="1"/>
</dbReference>
<keyword evidence="10" id="KW-0150">Chloroplast</keyword>
<evidence type="ECO:0000256" key="2">
    <source>
        <dbReference type="ARBA" id="ARBA00007046"/>
    </source>
</evidence>
<dbReference type="GeneID" id="40868965"/>
<evidence type="ECO:0000256" key="4">
    <source>
        <dbReference type="ARBA" id="ARBA00022781"/>
    </source>
</evidence>
<comment type="function">
    <text evidence="9">This protein is part of the stalk that links CF(0) to CF(1). It either transmits conformational changes from CF(0) to CF(1) or is implicated in proton conduction.</text>
</comment>
<dbReference type="RefSeq" id="YP_009677108.1">
    <property type="nucleotide sequence ID" value="NC_043929.1"/>
</dbReference>
<gene>
    <name evidence="9 10" type="primary">atpD</name>
</gene>
<keyword evidence="6 9" id="KW-0793">Thylakoid</keyword>
<dbReference type="PRINTS" id="PR00125">
    <property type="entry name" value="ATPASEDELTA"/>
</dbReference>
<keyword evidence="10" id="KW-0934">Plastid</keyword>
<keyword evidence="9" id="KW-0139">CF(1)</keyword>
<keyword evidence="5 9" id="KW-0406">Ion transport</keyword>
<evidence type="ECO:0000313" key="10">
    <source>
        <dbReference type="EMBL" id="QDH81769.1"/>
    </source>
</evidence>
<dbReference type="PANTHER" id="PTHR11910">
    <property type="entry name" value="ATP SYNTHASE DELTA CHAIN"/>
    <property type="match status" value="1"/>
</dbReference>
<evidence type="ECO:0000256" key="1">
    <source>
        <dbReference type="ARBA" id="ARBA00004370"/>
    </source>
</evidence>
<comment type="subcellular location">
    <subcellularLocation>
        <location evidence="1">Membrane</location>
    </subcellularLocation>
    <subcellularLocation>
        <location evidence="9">Plastid</location>
        <location evidence="9">Chloroplast thylakoid membrane</location>
        <topology evidence="9">Peripheral membrane protein</topology>
    </subcellularLocation>
</comment>
<keyword evidence="3 9" id="KW-0813">Transport</keyword>
<sequence length="199" mass="22717">MSNKTLSKVADPYARALFEIARNKGQLQEYLDDMAVVVEVFSQCPDLITFFENPFYEDYIKVGVIMSLFINEDSLSDKNSSQHHIKELNKCVDIIPFLQILMYRRRMSLILPIATRFKELCDELVGIKDAFCFSANALTSSQEKELVTALINRTGYKEIRLKVYVDRTLLGGLQVVIDSNLIDVSLRGRLSSLFEKMAS</sequence>
<keyword evidence="8 9" id="KW-0066">ATP synthesis</keyword>